<evidence type="ECO:0000313" key="2">
    <source>
        <dbReference type="Proteomes" id="UP000249748"/>
    </source>
</evidence>
<name>A0ACD1IDJ8_9EURO</name>
<dbReference type="Proteomes" id="UP000249748">
    <property type="component" value="Unassembled WGS sequence"/>
</dbReference>
<proteinExistence type="predicted"/>
<organism evidence="1 2">
    <name type="scientific">Aspergillus costaricaensis CBS 115574</name>
    <dbReference type="NCBI Taxonomy" id="1448317"/>
    <lineage>
        <taxon>Eukaryota</taxon>
        <taxon>Fungi</taxon>
        <taxon>Dikarya</taxon>
        <taxon>Ascomycota</taxon>
        <taxon>Pezizomycotina</taxon>
        <taxon>Eurotiomycetes</taxon>
        <taxon>Eurotiomycetidae</taxon>
        <taxon>Eurotiales</taxon>
        <taxon>Aspergillaceae</taxon>
        <taxon>Aspergillus</taxon>
        <taxon>Aspergillus subgen. Circumdati</taxon>
    </lineage>
</organism>
<gene>
    <name evidence="1" type="ORF">BO79DRAFT_16539</name>
</gene>
<keyword evidence="2" id="KW-1185">Reference proteome</keyword>
<dbReference type="EMBL" id="KZ824550">
    <property type="protein sequence ID" value="RAK88490.1"/>
    <property type="molecule type" value="Genomic_DNA"/>
</dbReference>
<accession>A0ACD1IDJ8</accession>
<protein>
    <submittedName>
        <fullName evidence="1">Uncharacterized protein</fullName>
    </submittedName>
</protein>
<evidence type="ECO:0000313" key="1">
    <source>
        <dbReference type="EMBL" id="RAK88490.1"/>
    </source>
</evidence>
<sequence>MTTSGQADAGWRVSSQSMTRFICFRQAARVLERLEDPILFLRVSSVVRVGGRGGVAAFPSLAPRFPVISQAHSLIGRLIKGPRWKQWTGNQIQWRLHQLDAMDGNWEGLLFPFQPCRARNRKVTENDSRDYHTVSNIPHTVSYGIVPVGSASGSV</sequence>
<reference evidence="1" key="1">
    <citation type="submission" date="2018-02" db="EMBL/GenBank/DDBJ databases">
        <title>The genomes of Aspergillus section Nigri reveals drivers in fungal speciation.</title>
        <authorList>
            <consortium name="DOE Joint Genome Institute"/>
            <person name="Vesth T.C."/>
            <person name="Nybo J."/>
            <person name="Theobald S."/>
            <person name="Brandl J."/>
            <person name="Frisvad J.C."/>
            <person name="Nielsen K.F."/>
            <person name="Lyhne E.K."/>
            <person name="Kogle M.E."/>
            <person name="Kuo A."/>
            <person name="Riley R."/>
            <person name="Clum A."/>
            <person name="Nolan M."/>
            <person name="Lipzen A."/>
            <person name="Salamov A."/>
            <person name="Henrissat B."/>
            <person name="Wiebenga A."/>
            <person name="De vries R.P."/>
            <person name="Grigoriev I.V."/>
            <person name="Mortensen U.H."/>
            <person name="Andersen M.R."/>
            <person name="Baker S.E."/>
        </authorList>
    </citation>
    <scope>NUCLEOTIDE SEQUENCE</scope>
    <source>
        <strain evidence="1">CBS 115574</strain>
    </source>
</reference>